<dbReference type="Gene3D" id="1.10.357.10">
    <property type="entry name" value="Tetracycline Repressor, domain 2"/>
    <property type="match status" value="1"/>
</dbReference>
<sequence>MDKLLWGPPPGPRRGPRPAFTLDDIARAGIAIADSDGLAAVTMQRVADQLGVTKMALYRYVPGKAELVALMLDLAIGQPPPLSGHDWRPALDAWSHALFAAFAAHPWALEAAVGARVIGPNELGWMEAAVAALTDTGLHGAEMLDVAATLAGHVRSLAQQTAGMPLDAEGALDDAIAALVAGREERFPALSAAVSAARAGGQLNQALDFGLARILDGVAALISARAGTTSAHPVP</sequence>
<proteinExistence type="predicted"/>
<dbReference type="Gene3D" id="1.10.10.60">
    <property type="entry name" value="Homeodomain-like"/>
    <property type="match status" value="1"/>
</dbReference>
<dbReference type="GO" id="GO:0003700">
    <property type="term" value="F:DNA-binding transcription factor activity"/>
    <property type="evidence" value="ECO:0007669"/>
    <property type="project" value="TreeGrafter"/>
</dbReference>
<dbReference type="InterPro" id="IPR036271">
    <property type="entry name" value="Tet_transcr_reg_TetR-rel_C_sf"/>
</dbReference>
<dbReference type="EMBL" id="FZPH01000002">
    <property type="protein sequence ID" value="SNT00559.1"/>
    <property type="molecule type" value="Genomic_DNA"/>
</dbReference>
<dbReference type="PROSITE" id="PS50977">
    <property type="entry name" value="HTH_TETR_2"/>
    <property type="match status" value="1"/>
</dbReference>
<keyword evidence="2 4" id="KW-0238">DNA-binding</keyword>
<dbReference type="InterPro" id="IPR050109">
    <property type="entry name" value="HTH-type_TetR-like_transc_reg"/>
</dbReference>
<organism evidence="6 7">
    <name type="scientific">Asanoa hainanensis</name>
    <dbReference type="NCBI Taxonomy" id="560556"/>
    <lineage>
        <taxon>Bacteria</taxon>
        <taxon>Bacillati</taxon>
        <taxon>Actinomycetota</taxon>
        <taxon>Actinomycetes</taxon>
        <taxon>Micromonosporales</taxon>
        <taxon>Micromonosporaceae</taxon>
        <taxon>Asanoa</taxon>
    </lineage>
</organism>
<dbReference type="SUPFAM" id="SSF48498">
    <property type="entry name" value="Tetracyclin repressor-like, C-terminal domain"/>
    <property type="match status" value="1"/>
</dbReference>
<keyword evidence="7" id="KW-1185">Reference proteome</keyword>
<dbReference type="Proteomes" id="UP000198362">
    <property type="component" value="Unassembled WGS sequence"/>
</dbReference>
<evidence type="ECO:0000256" key="2">
    <source>
        <dbReference type="ARBA" id="ARBA00023125"/>
    </source>
</evidence>
<dbReference type="Pfam" id="PF00440">
    <property type="entry name" value="TetR_N"/>
    <property type="match status" value="1"/>
</dbReference>
<dbReference type="PANTHER" id="PTHR30055">
    <property type="entry name" value="HTH-TYPE TRANSCRIPTIONAL REGULATOR RUTR"/>
    <property type="match status" value="1"/>
</dbReference>
<dbReference type="InterPro" id="IPR004111">
    <property type="entry name" value="Repressor_TetR_C"/>
</dbReference>
<dbReference type="OrthoDB" id="2570341at2"/>
<dbReference type="SUPFAM" id="SSF46689">
    <property type="entry name" value="Homeodomain-like"/>
    <property type="match status" value="1"/>
</dbReference>
<keyword evidence="3" id="KW-0804">Transcription</keyword>
<evidence type="ECO:0000259" key="5">
    <source>
        <dbReference type="PROSITE" id="PS50977"/>
    </source>
</evidence>
<keyword evidence="1" id="KW-0805">Transcription regulation</keyword>
<dbReference type="GO" id="GO:0045892">
    <property type="term" value="P:negative regulation of DNA-templated transcription"/>
    <property type="evidence" value="ECO:0007669"/>
    <property type="project" value="InterPro"/>
</dbReference>
<evidence type="ECO:0000313" key="7">
    <source>
        <dbReference type="Proteomes" id="UP000198362"/>
    </source>
</evidence>
<dbReference type="PANTHER" id="PTHR30055:SF151">
    <property type="entry name" value="TRANSCRIPTIONAL REGULATORY PROTEIN"/>
    <property type="match status" value="1"/>
</dbReference>
<evidence type="ECO:0000256" key="3">
    <source>
        <dbReference type="ARBA" id="ARBA00023163"/>
    </source>
</evidence>
<gene>
    <name evidence="6" type="ORF">SAMN05421812_102713</name>
</gene>
<dbReference type="Pfam" id="PF02909">
    <property type="entry name" value="TetR_C_1"/>
    <property type="match status" value="1"/>
</dbReference>
<feature type="domain" description="HTH tetR-type" evidence="5">
    <location>
        <begin position="19"/>
        <end position="79"/>
    </location>
</feature>
<dbReference type="InterPro" id="IPR009057">
    <property type="entry name" value="Homeodomain-like_sf"/>
</dbReference>
<evidence type="ECO:0000313" key="6">
    <source>
        <dbReference type="EMBL" id="SNT00559.1"/>
    </source>
</evidence>
<feature type="DNA-binding region" description="H-T-H motif" evidence="4">
    <location>
        <begin position="42"/>
        <end position="61"/>
    </location>
</feature>
<protein>
    <submittedName>
        <fullName evidence="6">DNA-binding transcriptional regulator, AcrR family</fullName>
    </submittedName>
</protein>
<evidence type="ECO:0000256" key="4">
    <source>
        <dbReference type="PROSITE-ProRule" id="PRU00335"/>
    </source>
</evidence>
<dbReference type="AlphaFoldDB" id="A0A239J428"/>
<dbReference type="GO" id="GO:0000976">
    <property type="term" value="F:transcription cis-regulatory region binding"/>
    <property type="evidence" value="ECO:0007669"/>
    <property type="project" value="TreeGrafter"/>
</dbReference>
<reference evidence="6 7" key="1">
    <citation type="submission" date="2017-06" db="EMBL/GenBank/DDBJ databases">
        <authorList>
            <person name="Kim H.J."/>
            <person name="Triplett B.A."/>
        </authorList>
    </citation>
    <scope>NUCLEOTIDE SEQUENCE [LARGE SCALE GENOMIC DNA]</scope>
    <source>
        <strain evidence="6 7">CGMCC 4.5593</strain>
    </source>
</reference>
<name>A0A239J428_9ACTN</name>
<evidence type="ECO:0000256" key="1">
    <source>
        <dbReference type="ARBA" id="ARBA00023015"/>
    </source>
</evidence>
<accession>A0A239J428</accession>
<dbReference type="RefSeq" id="WP_089245945.1">
    <property type="nucleotide sequence ID" value="NZ_FZPH01000002.1"/>
</dbReference>
<dbReference type="InterPro" id="IPR001647">
    <property type="entry name" value="HTH_TetR"/>
</dbReference>